<proteinExistence type="predicted"/>
<gene>
    <name evidence="2" type="ORF">CTOB1V02_LOCUS3605</name>
</gene>
<reference evidence="2" key="1">
    <citation type="submission" date="2020-11" db="EMBL/GenBank/DDBJ databases">
        <authorList>
            <person name="Tran Van P."/>
        </authorList>
    </citation>
    <scope>NUCLEOTIDE SEQUENCE</scope>
</reference>
<evidence type="ECO:0000256" key="1">
    <source>
        <dbReference type="SAM" id="MobiDB-lite"/>
    </source>
</evidence>
<sequence length="244" mass="26979">MTWSLRETTSWRMTLLPLLFKFKTGGSTQGAHPLSPSLSCNPSDPQPTLDSLGSSLWFLNDAPGRTAILRTRKQAYRSLVFRNSWSRSTKETWGSLQLAAASTAAATAGTELADSPSTSRRHDDDGDVADFLNQGDDDRTYDTKKQNKKETASDWMSQHSLNSTTAKTSPPSFSMAEEDNPPAKDDRLILTAFKPFKMARSAPDLSFTRIRCRAWGDYIDNDDAEGHQLIERVAPSGTMAPWLG</sequence>
<protein>
    <submittedName>
        <fullName evidence="2">Uncharacterized protein</fullName>
    </submittedName>
</protein>
<feature type="compositionally biased region" description="Basic and acidic residues" evidence="1">
    <location>
        <begin position="136"/>
        <end position="152"/>
    </location>
</feature>
<feature type="compositionally biased region" description="Polar residues" evidence="1">
    <location>
        <begin position="154"/>
        <end position="172"/>
    </location>
</feature>
<name>A0A7R8ZMQ7_9CRUS</name>
<evidence type="ECO:0000313" key="2">
    <source>
        <dbReference type="EMBL" id="CAD7225672.1"/>
    </source>
</evidence>
<organism evidence="2">
    <name type="scientific">Cyprideis torosa</name>
    <dbReference type="NCBI Taxonomy" id="163714"/>
    <lineage>
        <taxon>Eukaryota</taxon>
        <taxon>Metazoa</taxon>
        <taxon>Ecdysozoa</taxon>
        <taxon>Arthropoda</taxon>
        <taxon>Crustacea</taxon>
        <taxon>Oligostraca</taxon>
        <taxon>Ostracoda</taxon>
        <taxon>Podocopa</taxon>
        <taxon>Podocopida</taxon>
        <taxon>Cytherocopina</taxon>
        <taxon>Cytheroidea</taxon>
        <taxon>Cytherideidae</taxon>
        <taxon>Cyprideis</taxon>
    </lineage>
</organism>
<feature type="region of interest" description="Disordered" evidence="1">
    <location>
        <begin position="107"/>
        <end position="182"/>
    </location>
</feature>
<dbReference type="AlphaFoldDB" id="A0A7R8ZMQ7"/>
<accession>A0A7R8ZMQ7</accession>
<dbReference type="EMBL" id="OB660630">
    <property type="protein sequence ID" value="CAD7225672.1"/>
    <property type="molecule type" value="Genomic_DNA"/>
</dbReference>